<proteinExistence type="inferred from homology"/>
<sequence>MYNLELIRYDKGNIIIHLEGNPYVSTNRDSRPTVTGSEPTTPKTATTSKTTSTPTTAKQCDQKLDSETKSLIRKALDKTIQLKELFRQQSQTLTEKNKDVLPVLNYFKRLAKPLENSLLNDLELLYDKAWKEDAKELQELNRIAQSMISQTQNPKNCTRAKKLHCVMNHMTCGFGCIIHDYGLCAFVSIGESRTLQYDMNQLATYPGINTTFEYPSETCVNRTNFGNYKIEWHPKLHKDAPSSNKEVLTMTINEPSTSHSQFSPGTVPQHLIERLQLVHSDPNAWWTGHVISYLVRPQKWVLEELKTIKREIEFEHPIVGIHVRRTDKISEASYFGLERYMDHVESWYDRYQLKHPKEKVVRRIYLATDDAQVVKEAKNSYPHYKILFTIGRTFNNSQNRKSNSAVKGVLFDALLLKDSDFVVVTFSSNIGRLVYELRQNTSSDPTYNVVSLDDGFYYWGEIGNKQVAIMDHKPPTSQLCNGTTFRSPIPEMRKWTCELELRVGDQLQSFGYMYHSYLSGGYNRRSKLHGVYPTHKVKDVLTPAAYPRHYTTQCNRYN</sequence>
<reference evidence="6" key="3">
    <citation type="submission" date="2025-09" db="UniProtKB">
        <authorList>
            <consortium name="Ensembl"/>
        </authorList>
    </citation>
    <scope>IDENTIFICATION</scope>
</reference>
<accession>F6VG23</accession>
<feature type="compositionally biased region" description="Low complexity" evidence="4">
    <location>
        <begin position="39"/>
        <end position="58"/>
    </location>
</feature>
<feature type="compositionally biased region" description="Polar residues" evidence="4">
    <location>
        <begin position="23"/>
        <end position="38"/>
    </location>
</feature>
<dbReference type="GO" id="GO:0046921">
    <property type="term" value="F:alpha-(1-&gt;6)-fucosyltransferase activity"/>
    <property type="evidence" value="ECO:0000318"/>
    <property type="project" value="GO_Central"/>
</dbReference>
<organism evidence="6 7">
    <name type="scientific">Ciona intestinalis</name>
    <name type="common">Transparent sea squirt</name>
    <name type="synonym">Ascidia intestinalis</name>
    <dbReference type="NCBI Taxonomy" id="7719"/>
    <lineage>
        <taxon>Eukaryota</taxon>
        <taxon>Metazoa</taxon>
        <taxon>Chordata</taxon>
        <taxon>Tunicata</taxon>
        <taxon>Ascidiacea</taxon>
        <taxon>Phlebobranchia</taxon>
        <taxon>Cionidae</taxon>
        <taxon>Ciona</taxon>
    </lineage>
</organism>
<dbReference type="FunFam" id="3.40.50.11350:FF:000007">
    <property type="entry name" value="Alpha-(1,6)-fucosyltransferase"/>
    <property type="match status" value="1"/>
</dbReference>
<evidence type="ECO:0000313" key="6">
    <source>
        <dbReference type="Ensembl" id="ENSCINP00000016632.3"/>
    </source>
</evidence>
<gene>
    <name evidence="6" type="primary">LOC100184175</name>
</gene>
<protein>
    <submittedName>
        <fullName evidence="6">Alpha-(1,6)-fucosyltransferase-like</fullName>
    </submittedName>
</protein>
<dbReference type="GeneTree" id="ENSGT00530000063737"/>
<evidence type="ECO:0000259" key="5">
    <source>
        <dbReference type="PROSITE" id="PS51659"/>
    </source>
</evidence>
<dbReference type="PROSITE" id="PS51659">
    <property type="entry name" value="GT23"/>
    <property type="match status" value="1"/>
</dbReference>
<dbReference type="STRING" id="7719.ENSCINP00000016632"/>
<keyword evidence="2 3" id="KW-0808">Transferase</keyword>
<feature type="region of interest" description="Disordered" evidence="4">
    <location>
        <begin position="22"/>
        <end position="62"/>
    </location>
</feature>
<dbReference type="AlphaFoldDB" id="F6VG23"/>
<dbReference type="CDD" id="cd11300">
    <property type="entry name" value="Fut8_like"/>
    <property type="match status" value="1"/>
</dbReference>
<dbReference type="Pfam" id="PF19745">
    <property type="entry name" value="FUT8_N_cat"/>
    <property type="match status" value="1"/>
</dbReference>
<dbReference type="OMA" id="PLERYME"/>
<comment type="similarity">
    <text evidence="3">Belongs to the glycosyltransferase 23 family.</text>
</comment>
<evidence type="ECO:0000313" key="7">
    <source>
        <dbReference type="Proteomes" id="UP000008144"/>
    </source>
</evidence>
<dbReference type="GO" id="GO:0006487">
    <property type="term" value="P:protein N-linked glycosylation"/>
    <property type="evidence" value="ECO:0000318"/>
    <property type="project" value="GO_Central"/>
</dbReference>
<reference evidence="7" key="1">
    <citation type="journal article" date="2002" name="Science">
        <title>The draft genome of Ciona intestinalis: insights into chordate and vertebrate origins.</title>
        <authorList>
            <person name="Dehal P."/>
            <person name="Satou Y."/>
            <person name="Campbell R.K."/>
            <person name="Chapman J."/>
            <person name="Degnan B."/>
            <person name="De Tomaso A."/>
            <person name="Davidson B."/>
            <person name="Di Gregorio A."/>
            <person name="Gelpke M."/>
            <person name="Goodstein D.M."/>
            <person name="Harafuji N."/>
            <person name="Hastings K.E."/>
            <person name="Ho I."/>
            <person name="Hotta K."/>
            <person name="Huang W."/>
            <person name="Kawashima T."/>
            <person name="Lemaire P."/>
            <person name="Martinez D."/>
            <person name="Meinertzhagen I.A."/>
            <person name="Necula S."/>
            <person name="Nonaka M."/>
            <person name="Putnam N."/>
            <person name="Rash S."/>
            <person name="Saiga H."/>
            <person name="Satake M."/>
            <person name="Terry A."/>
            <person name="Yamada L."/>
            <person name="Wang H.G."/>
            <person name="Awazu S."/>
            <person name="Azumi K."/>
            <person name="Boore J."/>
            <person name="Branno M."/>
            <person name="Chin-Bow S."/>
            <person name="DeSantis R."/>
            <person name="Doyle S."/>
            <person name="Francino P."/>
            <person name="Keys D.N."/>
            <person name="Haga S."/>
            <person name="Hayashi H."/>
            <person name="Hino K."/>
            <person name="Imai K.S."/>
            <person name="Inaba K."/>
            <person name="Kano S."/>
            <person name="Kobayashi K."/>
            <person name="Kobayashi M."/>
            <person name="Lee B.I."/>
            <person name="Makabe K.W."/>
            <person name="Manohar C."/>
            <person name="Matassi G."/>
            <person name="Medina M."/>
            <person name="Mochizuki Y."/>
            <person name="Mount S."/>
            <person name="Morishita T."/>
            <person name="Miura S."/>
            <person name="Nakayama A."/>
            <person name="Nishizaka S."/>
            <person name="Nomoto H."/>
            <person name="Ohta F."/>
            <person name="Oishi K."/>
            <person name="Rigoutsos I."/>
            <person name="Sano M."/>
            <person name="Sasaki A."/>
            <person name="Sasakura Y."/>
            <person name="Shoguchi E."/>
            <person name="Shin-i T."/>
            <person name="Spagnuolo A."/>
            <person name="Stainier D."/>
            <person name="Suzuki M.M."/>
            <person name="Tassy O."/>
            <person name="Takatori N."/>
            <person name="Tokuoka M."/>
            <person name="Yagi K."/>
            <person name="Yoshizaki F."/>
            <person name="Wada S."/>
            <person name="Zhang C."/>
            <person name="Hyatt P.D."/>
            <person name="Larimer F."/>
            <person name="Detter C."/>
            <person name="Doggett N."/>
            <person name="Glavina T."/>
            <person name="Hawkins T."/>
            <person name="Richardson P."/>
            <person name="Lucas S."/>
            <person name="Kohara Y."/>
            <person name="Levine M."/>
            <person name="Satoh N."/>
            <person name="Rokhsar D.S."/>
        </authorList>
    </citation>
    <scope>NUCLEOTIDE SEQUENCE [LARGE SCALE GENOMIC DNA]</scope>
</reference>
<feature type="region of interest" description="Important for donor substrate binding" evidence="3">
    <location>
        <begin position="324"/>
        <end position="325"/>
    </location>
</feature>
<evidence type="ECO:0000256" key="2">
    <source>
        <dbReference type="ARBA" id="ARBA00022679"/>
    </source>
</evidence>
<dbReference type="Proteomes" id="UP000008144">
    <property type="component" value="Unassembled WGS sequence"/>
</dbReference>
<dbReference type="InterPro" id="IPR027350">
    <property type="entry name" value="GT23_dom"/>
</dbReference>
<dbReference type="InParanoid" id="F6VG23"/>
<keyword evidence="1 3" id="KW-0328">Glycosyltransferase</keyword>
<dbReference type="Ensembl" id="ENSCINT00000016632.3">
    <property type="protein sequence ID" value="ENSCINP00000016632.3"/>
    <property type="gene ID" value="ENSCING00000008145.3"/>
</dbReference>
<keyword evidence="7" id="KW-1185">Reference proteome</keyword>
<name>F6VG23_CIOIN</name>
<dbReference type="PANTHER" id="PTHR13132:SF29">
    <property type="entry name" value="ALPHA-(1,6)-FUCOSYLTRANSFERASE"/>
    <property type="match status" value="1"/>
</dbReference>
<dbReference type="PANTHER" id="PTHR13132">
    <property type="entry name" value="ALPHA- 1,6 -FUCOSYLTRANSFERASE"/>
    <property type="match status" value="1"/>
</dbReference>
<evidence type="ECO:0000256" key="4">
    <source>
        <dbReference type="SAM" id="MobiDB-lite"/>
    </source>
</evidence>
<reference evidence="6" key="2">
    <citation type="submission" date="2025-08" db="UniProtKB">
        <authorList>
            <consortium name="Ensembl"/>
        </authorList>
    </citation>
    <scope>IDENTIFICATION</scope>
</reference>
<dbReference type="Gene3D" id="3.40.50.11350">
    <property type="match status" value="1"/>
</dbReference>
<evidence type="ECO:0000256" key="1">
    <source>
        <dbReference type="ARBA" id="ARBA00022676"/>
    </source>
</evidence>
<evidence type="ECO:0000256" key="3">
    <source>
        <dbReference type="PROSITE-ProRule" id="PRU00992"/>
    </source>
</evidence>
<dbReference type="InterPro" id="IPR045573">
    <property type="entry name" value="Fut8_N_cat"/>
</dbReference>
<feature type="domain" description="GT23" evidence="5">
    <location>
        <begin position="159"/>
        <end position="452"/>
    </location>
</feature>